<dbReference type="PROSITE" id="PS50297">
    <property type="entry name" value="ANK_REP_REGION"/>
    <property type="match status" value="1"/>
</dbReference>
<dbReference type="EMBL" id="CP001431">
    <property type="protein sequence ID" value="ACT69021.1"/>
    <property type="molecule type" value="Genomic_DNA"/>
</dbReference>
<accession>C6V3Q4</accession>
<dbReference type="Pfam" id="PF12796">
    <property type="entry name" value="Ank_2"/>
    <property type="match status" value="1"/>
</dbReference>
<dbReference type="AlphaFoldDB" id="C6V3Q4"/>
<evidence type="ECO:0000313" key="5">
    <source>
        <dbReference type="Proteomes" id="UP000001627"/>
    </source>
</evidence>
<dbReference type="PROSITE" id="PS50088">
    <property type="entry name" value="ANK_REPEAT"/>
    <property type="match status" value="2"/>
</dbReference>
<dbReference type="SMART" id="SM00248">
    <property type="entry name" value="ANK"/>
    <property type="match status" value="8"/>
</dbReference>
<dbReference type="InterPro" id="IPR017972">
    <property type="entry name" value="Cyt_P450_CS"/>
</dbReference>
<dbReference type="Gene3D" id="1.25.40.20">
    <property type="entry name" value="Ankyrin repeat-containing domain"/>
    <property type="match status" value="2"/>
</dbReference>
<evidence type="ECO:0000256" key="1">
    <source>
        <dbReference type="PROSITE-ProRule" id="PRU00023"/>
    </source>
</evidence>
<organism evidence="4 5">
    <name type="scientific">Neorickettsia risticii (strain Illinois)</name>
    <dbReference type="NCBI Taxonomy" id="434131"/>
    <lineage>
        <taxon>Bacteria</taxon>
        <taxon>Pseudomonadati</taxon>
        <taxon>Pseudomonadota</taxon>
        <taxon>Alphaproteobacteria</taxon>
        <taxon>Rickettsiales</taxon>
        <taxon>Anaplasmataceae</taxon>
        <taxon>Neorickettsia</taxon>
    </lineage>
</organism>
<dbReference type="PANTHER" id="PTHR24121:SF21">
    <property type="entry name" value="ANKYRIN REPEAT FAMILY PROTEIN"/>
    <property type="match status" value="1"/>
</dbReference>
<dbReference type="GO" id="GO:0016705">
    <property type="term" value="F:oxidoreductase activity, acting on paired donors, with incorporation or reduction of molecular oxygen"/>
    <property type="evidence" value="ECO:0007669"/>
    <property type="project" value="InterPro"/>
</dbReference>
<keyword evidence="1" id="KW-0040">ANK repeat</keyword>
<evidence type="ECO:0000256" key="3">
    <source>
        <dbReference type="SAM" id="Phobius"/>
    </source>
</evidence>
<sequence>MYTEICKAIECGDVATLKLLIQAAEVEGASDTATTEGESLWSAVDSEGRSILQLAVEARNAEVLKCVTEGLSGNCLVALCAKKTNADCSPFPESTPLHTAIALGDLKILGLLLDKISNARGQDGEVPSSSIAAWHTVNANDRTPLAAALASGNIEVVRLVLRAMKTLERNIWRSDGTPIPLISGIVGIDDIRVRGDNALNIAVSTGNPAIVKALVDVLTPEELVRLLTRCNLVGDTALDQAAREGNAEIVRILLKKLGALYKTWIHTPFQVVVESCAESKDEETREKVPDHFSMRLLGNAISSGNAQVVKELLGPLPAEDRYMWLSRTSWGYSLAPLHLAFSLGAHECVGVMLDSLVFGPDGSVDYVSRMLAQRSDGLTPLHCAIEARSVEAIQRYDVPREVLFKLLTSGASDCSPDGSVFVPDGMNPLQAMLAGPGGDGSPVPGAVGVMRAMLDLLEGDPALVQCALSSMDGAGRSTLYTLASLVGSRGVSASDFVSMIDYLESRVNLRTLLEQKNMAEGVSVLDVTRGMEYDLYSWSFSLNDCVSRALNKQEGISKCRASRLMATGGAVVLASFFFFCVSGFAAVCSALYAVCSAGIKERRDGLIIFGIACFVFAFFTVILFLTFSHIAPGIQDAANRYAVIAGDPGVGIPEPAFNVGVSLDANREVRFRPENIEKTEARRFHLRRERDPLRVFSSSPSASSTPSALSVDLTSGLHTFQSRRLSRSCSYPGSVSEKPSVVPTPEDLPGTSVQASATETLPGEQDKGLGE</sequence>
<feature type="repeat" description="ANK" evidence="1">
    <location>
        <begin position="92"/>
        <end position="124"/>
    </location>
</feature>
<feature type="region of interest" description="Disordered" evidence="2">
    <location>
        <begin position="728"/>
        <end position="771"/>
    </location>
</feature>
<dbReference type="GO" id="GO:0005506">
    <property type="term" value="F:iron ion binding"/>
    <property type="evidence" value="ECO:0007669"/>
    <property type="project" value="InterPro"/>
</dbReference>
<keyword evidence="3" id="KW-1133">Transmembrane helix</keyword>
<feature type="repeat" description="ANK" evidence="1">
    <location>
        <begin position="233"/>
        <end position="256"/>
    </location>
</feature>
<gene>
    <name evidence="4" type="ordered locus">NRI_0022</name>
</gene>
<dbReference type="KEGG" id="nri:NRI_0022"/>
<dbReference type="InterPro" id="IPR002110">
    <property type="entry name" value="Ankyrin_rpt"/>
</dbReference>
<keyword evidence="3" id="KW-0812">Transmembrane</keyword>
<dbReference type="PANTHER" id="PTHR24121">
    <property type="entry name" value="NO MECHANORECEPTOR POTENTIAL C, ISOFORM D-RELATED"/>
    <property type="match status" value="1"/>
</dbReference>
<keyword evidence="3" id="KW-0472">Membrane</keyword>
<name>C6V3Q4_NEORI</name>
<dbReference type="eggNOG" id="COG0666">
    <property type="taxonomic scope" value="Bacteria"/>
</dbReference>
<dbReference type="Proteomes" id="UP000001627">
    <property type="component" value="Chromosome"/>
</dbReference>
<reference evidence="4 5" key="1">
    <citation type="journal article" date="2009" name="Nucleic Acids Res.">
        <title>Analysis of complete genome sequence of Neorickettsia risticii: causative agent of Potomac horse fever.</title>
        <authorList>
            <person name="Lin M."/>
            <person name="Zhang C."/>
            <person name="Gibson K."/>
            <person name="Rikihisa Y."/>
        </authorList>
    </citation>
    <scope>NUCLEOTIDE SEQUENCE [LARGE SCALE GENOMIC DNA]</scope>
    <source>
        <strain evidence="4 5">Illinois</strain>
    </source>
</reference>
<dbReference type="SUPFAM" id="SSF48403">
    <property type="entry name" value="Ankyrin repeat"/>
    <property type="match status" value="1"/>
</dbReference>
<proteinExistence type="predicted"/>
<dbReference type="STRING" id="434131.NRI_0022"/>
<dbReference type="OrthoDB" id="7165042at2"/>
<feature type="transmembrane region" description="Helical" evidence="3">
    <location>
        <begin position="568"/>
        <end position="594"/>
    </location>
</feature>
<evidence type="ECO:0000256" key="2">
    <source>
        <dbReference type="SAM" id="MobiDB-lite"/>
    </source>
</evidence>
<dbReference type="HOGENOM" id="CLU_362831_0_0_5"/>
<dbReference type="PROSITE" id="PS00086">
    <property type="entry name" value="CYTOCHROME_P450"/>
    <property type="match status" value="1"/>
</dbReference>
<keyword evidence="5" id="KW-1185">Reference proteome</keyword>
<feature type="transmembrane region" description="Helical" evidence="3">
    <location>
        <begin position="606"/>
        <end position="627"/>
    </location>
</feature>
<evidence type="ECO:0000313" key="4">
    <source>
        <dbReference type="EMBL" id="ACT69021.1"/>
    </source>
</evidence>
<protein>
    <submittedName>
        <fullName evidence="4">Uncharacterized protein</fullName>
    </submittedName>
</protein>
<dbReference type="InterPro" id="IPR036770">
    <property type="entry name" value="Ankyrin_rpt-contain_sf"/>
</dbReference>